<evidence type="ECO:0000313" key="2">
    <source>
        <dbReference type="EMBL" id="ONI02067.1"/>
    </source>
</evidence>
<reference evidence="2 3" key="1">
    <citation type="journal article" date="2013" name="Nat. Genet.">
        <title>The high-quality draft genome of peach (Prunus persica) identifies unique patterns of genetic diversity, domestication and genome evolution.</title>
        <authorList>
            <consortium name="International Peach Genome Initiative"/>
            <person name="Verde I."/>
            <person name="Abbott A.G."/>
            <person name="Scalabrin S."/>
            <person name="Jung S."/>
            <person name="Shu S."/>
            <person name="Marroni F."/>
            <person name="Zhebentyayeva T."/>
            <person name="Dettori M.T."/>
            <person name="Grimwood J."/>
            <person name="Cattonaro F."/>
            <person name="Zuccolo A."/>
            <person name="Rossini L."/>
            <person name="Jenkins J."/>
            <person name="Vendramin E."/>
            <person name="Meisel L.A."/>
            <person name="Decroocq V."/>
            <person name="Sosinski B."/>
            <person name="Prochnik S."/>
            <person name="Mitros T."/>
            <person name="Policriti A."/>
            <person name="Cipriani G."/>
            <person name="Dondini L."/>
            <person name="Ficklin S."/>
            <person name="Goodstein D.M."/>
            <person name="Xuan P."/>
            <person name="Del Fabbro C."/>
            <person name="Aramini V."/>
            <person name="Copetti D."/>
            <person name="Gonzalez S."/>
            <person name="Horner D.S."/>
            <person name="Falchi R."/>
            <person name="Lucas S."/>
            <person name="Mica E."/>
            <person name="Maldonado J."/>
            <person name="Lazzari B."/>
            <person name="Bielenberg D."/>
            <person name="Pirona R."/>
            <person name="Miculan M."/>
            <person name="Barakat A."/>
            <person name="Testolin R."/>
            <person name="Stella A."/>
            <person name="Tartarini S."/>
            <person name="Tonutti P."/>
            <person name="Arus P."/>
            <person name="Orellana A."/>
            <person name="Wells C."/>
            <person name="Main D."/>
            <person name="Vizzotto G."/>
            <person name="Silva H."/>
            <person name="Salamini F."/>
            <person name="Schmutz J."/>
            <person name="Morgante M."/>
            <person name="Rokhsar D.S."/>
        </authorList>
    </citation>
    <scope>NUCLEOTIDE SEQUENCE [LARGE SCALE GENOMIC DNA]</scope>
    <source>
        <strain evidence="3">cv. Nemared</strain>
    </source>
</reference>
<protein>
    <submittedName>
        <fullName evidence="2">Uncharacterized protein</fullName>
    </submittedName>
</protein>
<gene>
    <name evidence="2" type="ORF">PRUPE_6G175400</name>
</gene>
<accession>A0A251NRU9</accession>
<feature type="chain" id="PRO_5013213555" evidence="1">
    <location>
        <begin position="23"/>
        <end position="45"/>
    </location>
</feature>
<sequence>MRFSKLAVFLVFSFYFVLLVHGKVQSNELRVSSGNSFNAGRADHL</sequence>
<feature type="signal peptide" evidence="1">
    <location>
        <begin position="1"/>
        <end position="22"/>
    </location>
</feature>
<keyword evidence="3" id="KW-1185">Reference proteome</keyword>
<name>A0A251NRU9_PRUPE</name>
<dbReference type="Gramene" id="ONI02067">
    <property type="protein sequence ID" value="ONI02067"/>
    <property type="gene ID" value="PRUPE_6G175400"/>
</dbReference>
<dbReference type="Proteomes" id="UP000006882">
    <property type="component" value="Chromosome G6"/>
</dbReference>
<proteinExistence type="predicted"/>
<evidence type="ECO:0000256" key="1">
    <source>
        <dbReference type="SAM" id="SignalP"/>
    </source>
</evidence>
<dbReference type="AlphaFoldDB" id="A0A251NRU9"/>
<evidence type="ECO:0000313" key="3">
    <source>
        <dbReference type="Proteomes" id="UP000006882"/>
    </source>
</evidence>
<dbReference type="EMBL" id="CM007656">
    <property type="protein sequence ID" value="ONI02067.1"/>
    <property type="molecule type" value="Genomic_DNA"/>
</dbReference>
<organism evidence="2 3">
    <name type="scientific">Prunus persica</name>
    <name type="common">Peach</name>
    <name type="synonym">Amygdalus persica</name>
    <dbReference type="NCBI Taxonomy" id="3760"/>
    <lineage>
        <taxon>Eukaryota</taxon>
        <taxon>Viridiplantae</taxon>
        <taxon>Streptophyta</taxon>
        <taxon>Embryophyta</taxon>
        <taxon>Tracheophyta</taxon>
        <taxon>Spermatophyta</taxon>
        <taxon>Magnoliopsida</taxon>
        <taxon>eudicotyledons</taxon>
        <taxon>Gunneridae</taxon>
        <taxon>Pentapetalae</taxon>
        <taxon>rosids</taxon>
        <taxon>fabids</taxon>
        <taxon>Rosales</taxon>
        <taxon>Rosaceae</taxon>
        <taxon>Amygdaloideae</taxon>
        <taxon>Amygdaleae</taxon>
        <taxon>Prunus</taxon>
    </lineage>
</organism>
<keyword evidence="1" id="KW-0732">Signal</keyword>